<reference evidence="9" key="2">
    <citation type="submission" date="2025-09" db="UniProtKB">
        <authorList>
            <consortium name="Ensembl"/>
        </authorList>
    </citation>
    <scope>IDENTIFICATION</scope>
</reference>
<feature type="compositionally biased region" description="Basic and acidic residues" evidence="6">
    <location>
        <begin position="97"/>
        <end position="114"/>
    </location>
</feature>
<evidence type="ECO:0008006" key="11">
    <source>
        <dbReference type="Google" id="ProtNLM"/>
    </source>
</evidence>
<feature type="compositionally biased region" description="Basic residues" evidence="6">
    <location>
        <begin position="1496"/>
        <end position="1510"/>
    </location>
</feature>
<feature type="compositionally biased region" description="Polar residues" evidence="6">
    <location>
        <begin position="753"/>
        <end position="778"/>
    </location>
</feature>
<feature type="region of interest" description="Disordered" evidence="6">
    <location>
        <begin position="622"/>
        <end position="662"/>
    </location>
</feature>
<feature type="compositionally biased region" description="Basic and acidic residues" evidence="6">
    <location>
        <begin position="413"/>
        <end position="432"/>
    </location>
</feature>
<feature type="compositionally biased region" description="Basic and acidic residues" evidence="6">
    <location>
        <begin position="2624"/>
        <end position="2651"/>
    </location>
</feature>
<feature type="compositionally biased region" description="Polar residues" evidence="6">
    <location>
        <begin position="1472"/>
        <end position="1485"/>
    </location>
</feature>
<feature type="compositionally biased region" description="Basic and acidic residues" evidence="6">
    <location>
        <begin position="2532"/>
        <end position="2570"/>
    </location>
</feature>
<protein>
    <recommendedName>
        <fullName evidence="11">Death inducer-obliterator 1</fullName>
    </recommendedName>
</protein>
<evidence type="ECO:0000256" key="5">
    <source>
        <dbReference type="SAM" id="Coils"/>
    </source>
</evidence>
<evidence type="ECO:0000256" key="2">
    <source>
        <dbReference type="ARBA" id="ARBA00022771"/>
    </source>
</evidence>
<feature type="region of interest" description="Disordered" evidence="6">
    <location>
        <begin position="1953"/>
        <end position="2025"/>
    </location>
</feature>
<feature type="compositionally biased region" description="Basic and acidic residues" evidence="6">
    <location>
        <begin position="633"/>
        <end position="643"/>
    </location>
</feature>
<feature type="compositionally biased region" description="Low complexity" evidence="6">
    <location>
        <begin position="1091"/>
        <end position="1118"/>
    </location>
</feature>
<feature type="compositionally biased region" description="Polar residues" evidence="6">
    <location>
        <begin position="445"/>
        <end position="456"/>
    </location>
</feature>
<keyword evidence="3" id="KW-0862">Zinc</keyword>
<feature type="compositionally biased region" description="Basic and acidic residues" evidence="6">
    <location>
        <begin position="1375"/>
        <end position="1386"/>
    </location>
</feature>
<feature type="region of interest" description="Disordered" evidence="6">
    <location>
        <begin position="2188"/>
        <end position="2570"/>
    </location>
</feature>
<dbReference type="SMART" id="SM00249">
    <property type="entry name" value="PHD"/>
    <property type="match status" value="1"/>
</dbReference>
<feature type="region of interest" description="Disordered" evidence="6">
    <location>
        <begin position="85"/>
        <end position="114"/>
    </location>
</feature>
<feature type="compositionally biased region" description="Basic and acidic residues" evidence="6">
    <location>
        <begin position="2826"/>
        <end position="2839"/>
    </location>
</feature>
<dbReference type="InterPro" id="IPR001965">
    <property type="entry name" value="Znf_PHD"/>
</dbReference>
<dbReference type="SUPFAM" id="SSF57903">
    <property type="entry name" value="FYVE/PHD zinc finger"/>
    <property type="match status" value="1"/>
</dbReference>
<dbReference type="InterPro" id="IPR013083">
    <property type="entry name" value="Znf_RING/FYVE/PHD"/>
</dbReference>
<feature type="compositionally biased region" description="Low complexity" evidence="6">
    <location>
        <begin position="520"/>
        <end position="532"/>
    </location>
</feature>
<feature type="region of interest" description="Disordered" evidence="6">
    <location>
        <begin position="1846"/>
        <end position="1871"/>
    </location>
</feature>
<feature type="compositionally biased region" description="Acidic residues" evidence="6">
    <location>
        <begin position="1444"/>
        <end position="1465"/>
    </location>
</feature>
<feature type="compositionally biased region" description="Basic and acidic residues" evidence="6">
    <location>
        <begin position="1634"/>
        <end position="1649"/>
    </location>
</feature>
<feature type="compositionally biased region" description="Polar residues" evidence="6">
    <location>
        <begin position="1412"/>
        <end position="1427"/>
    </location>
</feature>
<keyword evidence="2 4" id="KW-0863">Zinc-finger</keyword>
<dbReference type="Pfam" id="PF07500">
    <property type="entry name" value="TFIIS_M"/>
    <property type="match status" value="1"/>
</dbReference>
<feature type="compositionally biased region" description="Basic residues" evidence="6">
    <location>
        <begin position="1527"/>
        <end position="1540"/>
    </location>
</feature>
<evidence type="ECO:0000313" key="10">
    <source>
        <dbReference type="Proteomes" id="UP000261340"/>
    </source>
</evidence>
<dbReference type="OMA" id="NPDWRGP"/>
<proteinExistence type="predicted"/>
<feature type="compositionally biased region" description="Basic and acidic residues" evidence="6">
    <location>
        <begin position="2748"/>
        <end position="2786"/>
    </location>
</feature>
<feature type="region of interest" description="Disordered" evidence="6">
    <location>
        <begin position="695"/>
        <end position="782"/>
    </location>
</feature>
<dbReference type="SUPFAM" id="SSF46942">
    <property type="entry name" value="Elongation factor TFIIS domain 2"/>
    <property type="match status" value="1"/>
</dbReference>
<feature type="compositionally biased region" description="Polar residues" evidence="6">
    <location>
        <begin position="402"/>
        <end position="412"/>
    </location>
</feature>
<dbReference type="PROSITE" id="PS50016">
    <property type="entry name" value="ZF_PHD_2"/>
    <property type="match status" value="1"/>
</dbReference>
<feature type="region of interest" description="Disordered" evidence="6">
    <location>
        <begin position="807"/>
        <end position="829"/>
    </location>
</feature>
<reference evidence="9" key="1">
    <citation type="submission" date="2025-08" db="UniProtKB">
        <authorList>
            <consortium name="Ensembl"/>
        </authorList>
    </citation>
    <scope>IDENTIFICATION</scope>
</reference>
<feature type="compositionally biased region" description="Basic residues" evidence="6">
    <location>
        <begin position="1559"/>
        <end position="1576"/>
    </location>
</feature>
<organism evidence="9 10">
    <name type="scientific">Amphilophus citrinellus</name>
    <name type="common">Midas cichlid</name>
    <name type="synonym">Cichlasoma citrinellum</name>
    <dbReference type="NCBI Taxonomy" id="61819"/>
    <lineage>
        <taxon>Eukaryota</taxon>
        <taxon>Metazoa</taxon>
        <taxon>Chordata</taxon>
        <taxon>Craniata</taxon>
        <taxon>Vertebrata</taxon>
        <taxon>Euteleostomi</taxon>
        <taxon>Actinopterygii</taxon>
        <taxon>Neopterygii</taxon>
        <taxon>Teleostei</taxon>
        <taxon>Neoteleostei</taxon>
        <taxon>Acanthomorphata</taxon>
        <taxon>Ovalentaria</taxon>
        <taxon>Cichlomorphae</taxon>
        <taxon>Cichliformes</taxon>
        <taxon>Cichlidae</taxon>
        <taxon>New World cichlids</taxon>
        <taxon>Cichlasomatinae</taxon>
        <taxon>Heroini</taxon>
        <taxon>Amphilophus</taxon>
    </lineage>
</organism>
<feature type="region of interest" description="Disordered" evidence="6">
    <location>
        <begin position="476"/>
        <end position="535"/>
    </location>
</feature>
<feature type="compositionally biased region" description="Basic and acidic residues" evidence="6">
    <location>
        <begin position="2921"/>
        <end position="2931"/>
    </location>
</feature>
<feature type="compositionally biased region" description="Polar residues" evidence="6">
    <location>
        <begin position="1849"/>
        <end position="1858"/>
    </location>
</feature>
<feature type="compositionally biased region" description="Basic and acidic residues" evidence="6">
    <location>
        <begin position="1953"/>
        <end position="1969"/>
    </location>
</feature>
<dbReference type="InterPro" id="IPR036575">
    <property type="entry name" value="TFIIS_cen_dom_sf"/>
</dbReference>
<feature type="compositionally biased region" description="Polar residues" evidence="6">
    <location>
        <begin position="385"/>
        <end position="395"/>
    </location>
</feature>
<feature type="coiled-coil region" evidence="5">
    <location>
        <begin position="1303"/>
        <end position="1340"/>
    </location>
</feature>
<feature type="compositionally biased region" description="Basic and acidic residues" evidence="6">
    <location>
        <begin position="2306"/>
        <end position="2324"/>
    </location>
</feature>
<dbReference type="Gene3D" id="1.10.472.30">
    <property type="entry name" value="Transcription elongation factor S-II, central domain"/>
    <property type="match status" value="1"/>
</dbReference>
<keyword evidence="10" id="KW-1185">Reference proteome</keyword>
<sequence>RRDSSDAEYGAVRQKVKRKTTEKAHESSEGGHALDWLEKETDPHSPPEKEGSAAPFDTALSTAQQSNSDCMIIDSDYVQITELTPGQFDEAPEEEDEAKKDAENTEEYSSKSHTEGYDSNTLYCICRQKENKRFMICCDICQEWFHGECVGVSETQGRQMEKKGQEYICPPCTLKKQSQLQAESHPQPDPVLSFPECLTLRPAVEEGVGQEEQQAVKEDEKEEQEEEQATEARPEPVAELEAEMETDSSLPVCIGPGCSKQALPDSVYCGNDCILQHAAVTMKTLSGPKVTKSRGRAQRKTSTARPAVKVSKISLQTEKKILIFFLRCHLFEYLMCHVGSYHRLLYYFDCTEKFLHIYRKACCAFFLTANTDSEQVEAEKEAVSPLTQCPENPSTDAALLSEPTTEAAQPQSHSEEEEKETVNSDLPKHQSSESDPSIIPAPEKSSLTPATPSPATSACRHHETGALMITKTTYVIPKKPSGSQSPSSHMLASASCQKPSSAPTPLNETRNLPVPPAPSAPSSRPSQPNNQVRQSIQRSLTSILFKRVCDCEDLEMSESEAAKLVASIEMEMFDIFRNTDSKYMNKYRTIMFNLKDPRNKGLLYRVVHGDINPFRLVRMTQKDMQATKAPEPSVKETTEEQKRSLPAPALKPKASQPSQGSAVPDILACMLKDTTSEHKAHLFDLKCKICTDKHEPSWKKTAGNDSPLLAPPDSPDMDSPASSLLDPLSHFNIDPPPLTIVESPASPIMDSPASPTLESPASPTMESPASPTPDTSKATVPKRAYIPVAIPSVSTVTITRRDPRTAANRFSASSSSNFGPSNTTHKHSAPYAPIKENIVSNIAPSTTLPTTKTVPKSILMKPSSSRAMCTCDCCGLCFRTVISESPADGETSQFLAKQEILWKGFLNMLTVAKFVTKGYLVSGSAENLKADLPDTIQIGGRIMPQTVWDYVAKLKTSVTKELCVIRFHPATEEEEVAYVSLFSYFNSRGRFGVVANSSRSIKDVYLVPLNAKDPIPSILQPLEGPGLERNRPNLLLGLAIVQKVKRPGCLPQEMEEKRPKVHMSKDPMWIPKPPVLYGSDKLEIFKPYDPETPASTTPPGSPSCPGSPSDSSSSGSVTIPSLLTSIKATSSVSTSAAVAATQSTSNSSADKNSTTTSSDKTPLQTILNTLFGSNQSESTVSSDGSSTKTTVTAKKTPAFSQMSGSLVDPIVQQYGQKSKAKNIEEDENDFDRPYDPEEEYDPAMGYERVAPQTTEKIKADVPVLSSFVEDDVAYDPEDDTIFEDIQSDTPVTNLPTGTVVVSAATLSEQQRMLEELNKQIEEQKRQLKEQEEALRQQREAVGMFMAHFSVSDSLMSPPQKSLPLNQLSSLQKGIIKTESKPSESTDKANTLTETVDNSNLDSQAVKVEDTTSVHNLGNDTDSVAQQDETQKGVVECDKYSSAGEIEDSDVAYDPEDESLFNEIQDDVFKGGTITTTDSLSRSKYSGSHKGVSPNSHHSRKRRSSPKKRSHRERDRHRSPSRQSQPRSRSRSRRRRDRDRHRRSERDRSRHRVRDPSVRQGRHRKDHTTHRHSRGSRRSPSSPRRTESLSVSPKPNRGPFPQVLEKSKHQSGPCSALDCAEQFEESNTSYVTIKNDPDGQKPESSEKHSQEPLCNVKLEVLEPAKVQKLSDHDVTQLNKPSQQENVFHSKLDSTIPLREIDPPIRDSPQSPDPEPQFVKPRIIETNDSVKTEEVRDSQEHIRVSENICLPICGQATVSVGDVISNINNLDFKALNLQGFGSGGQGLTRTDNHTLAENPCLKHLETMSQGGGYSNPTSTLNMREPGIQHQSTLITGSWPALRGSEMRSETQDSNSASVQGMNPEIKGPSPDIRQNIVPTITNLYMGESNLQRERVQIMNAPLSDRSVPGNLGPEPRDSLSAMYHLNTDMRGAVQVDERSLNVSCLQESLQCLKTNEHRSQPENTDSRKDEINMGTKQPFGGPQLDGRGQNDKDDNQAFKSDVSGGNIRESSPSLMGSGRVHRQSRHESSMAFEEMGPCKRSFQPHRTNADFIRMGGSQDIGNSNMLNSDWRGPGPRDLGLDMRDQRNQNKVQGTHMSDPEWSGPGLDIRDDWRDSVKKGSLVQDEWSVQLSDRRGSNMESQGPYRGGSAGLEFRQSGAEMRGSNMQYPRHNSRGPGNSDFMEEGLERTGLTIDNQGPDLRVPGASDFVGPEPKRRSLAMEGPGPDKRGPVGPHFGGLGSERKGPAIEHQVPLIRGAECSDFRGNWPERKGPDVAGPGSDRRGPGLDRRDSMEDPGANRRGPGGPEFKGPGHERGRISMEGPGHEGRQPGGLGFRGPGLEFRGSSMEGSGPERRPGGPDFSRLGSDSRDPAMSGLRPDSRVSKGPDFSGSRHEMRGPPMHIQEPDRRGPGEQNTGGQGSDRRGSYMGGVGPERTGPPVRGLVPHNRGRGGPYFRGRGKEPGYPNMESPGPHRRGPEFRVQQLERPGSGVESPVVNRGEPVGPKMGRPGPQHGNQTTEDPGPDRIPLGGPNYNESGPEKRCPDMEGSRPDWRKSHGPDLRGPGYKRETSNAEDLRHEGRDDWVMSEHIQENPDYQVPGPNRLGQGFRGLRPMRRNIRGSRPGIYGSAPERRGTNTEGPRSDGRRPNMEFLEHDMECSGDDWEVDGSRSFGLLEEGQDEQGQEHSSQGPFSEWRGPGSNGPGPMQKRPNMPFQRPIRGRGNNWNGPGCRSSGPVEENPDMVCPGPSRGSCGNEWRELDREDAGAFFTGERDLDNRGKDGKEGPGSDMHSHPDMGNGWRQPSVRGKMRGPNMQERGAHRGGPGLMNSCPNRRQFEMEGLDRRAPGGRDLGPPGPANRNSKAEGPRCDGRFSDCRDLGSERHSVDIENPEPRRQEFEHDFRRESRGPKMRCFGPNKIDVRGSSPQSSDLRHGPGRWEENTGSEPPTNNDMQVSDIRGPNMRERQRGQTPSNERRGPHPVARFQHPRDPHSAQFNRPRGPGPGPNSGGKPFPGFENQQAIRPQRHRGALLPTPTEGLIRFPKT</sequence>
<feature type="compositionally biased region" description="Basic and acidic residues" evidence="6">
    <location>
        <begin position="2853"/>
        <end position="2899"/>
    </location>
</feature>
<dbReference type="GO" id="GO:0008270">
    <property type="term" value="F:zinc ion binding"/>
    <property type="evidence" value="ECO:0007669"/>
    <property type="project" value="UniProtKB-KW"/>
</dbReference>
<feature type="compositionally biased region" description="Basic and acidic residues" evidence="6">
    <location>
        <begin position="1428"/>
        <end position="1438"/>
    </location>
</feature>
<evidence type="ECO:0000259" key="7">
    <source>
        <dbReference type="PROSITE" id="PS50016"/>
    </source>
</evidence>
<feature type="compositionally biased region" description="Polar residues" evidence="6">
    <location>
        <begin position="2932"/>
        <end position="2944"/>
    </location>
</feature>
<feature type="compositionally biased region" description="Polar residues" evidence="6">
    <location>
        <begin position="1387"/>
        <end position="1402"/>
    </location>
</feature>
<dbReference type="InterPro" id="IPR003618">
    <property type="entry name" value="TFIIS_cen_dom"/>
</dbReference>
<feature type="domain" description="TFIIS central" evidence="8">
    <location>
        <begin position="532"/>
        <end position="657"/>
    </location>
</feature>
<dbReference type="InterPro" id="IPR019786">
    <property type="entry name" value="Zinc_finger_PHD-type_CS"/>
</dbReference>
<evidence type="ECO:0000256" key="6">
    <source>
        <dbReference type="SAM" id="MobiDB-lite"/>
    </source>
</evidence>
<dbReference type="InterPro" id="IPR011011">
    <property type="entry name" value="Znf_FYVE_PHD"/>
</dbReference>
<feature type="region of interest" description="Disordered" evidence="6">
    <location>
        <begin position="2587"/>
        <end position="3035"/>
    </location>
</feature>
<evidence type="ECO:0000256" key="1">
    <source>
        <dbReference type="ARBA" id="ARBA00022723"/>
    </source>
</evidence>
<feature type="compositionally biased region" description="Polar residues" evidence="6">
    <location>
        <begin position="494"/>
        <end position="510"/>
    </location>
</feature>
<evidence type="ECO:0000313" key="9">
    <source>
        <dbReference type="Ensembl" id="ENSACIP00000000007.1"/>
    </source>
</evidence>
<feature type="compositionally biased region" description="Basic and acidic residues" evidence="6">
    <location>
        <begin position="35"/>
        <end position="51"/>
    </location>
</feature>
<dbReference type="InterPro" id="IPR019787">
    <property type="entry name" value="Znf_PHD-finger"/>
</dbReference>
<feature type="compositionally biased region" description="Low complexity" evidence="6">
    <location>
        <begin position="807"/>
        <end position="823"/>
    </location>
</feature>
<feature type="region of interest" description="Disordered" evidence="6">
    <location>
        <begin position="1217"/>
        <end position="1240"/>
    </location>
</feature>
<feature type="region of interest" description="Disordered" evidence="6">
    <location>
        <begin position="1"/>
        <end position="65"/>
    </location>
</feature>
<feature type="compositionally biased region" description="Basic and acidic residues" evidence="6">
    <location>
        <begin position="2276"/>
        <end position="2289"/>
    </location>
</feature>
<keyword evidence="5" id="KW-0175">Coiled coil</keyword>
<dbReference type="PANTHER" id="PTHR11477:SF13">
    <property type="entry name" value="DEATH-INDUCER OBLITERATOR 1"/>
    <property type="match status" value="1"/>
</dbReference>
<dbReference type="Ensembl" id="ENSACIT00000000007.1">
    <property type="protein sequence ID" value="ENSACIP00000000007.1"/>
    <property type="gene ID" value="ENSACIG00000000006.1"/>
</dbReference>
<feature type="region of interest" description="Disordered" evidence="6">
    <location>
        <begin position="1373"/>
        <end position="1652"/>
    </location>
</feature>
<dbReference type="InterPro" id="IPR012921">
    <property type="entry name" value="SPOC_C"/>
</dbReference>
<feature type="compositionally biased region" description="Low complexity" evidence="6">
    <location>
        <begin position="477"/>
        <end position="488"/>
    </location>
</feature>
<dbReference type="GO" id="GO:0005634">
    <property type="term" value="C:nucleus"/>
    <property type="evidence" value="ECO:0007669"/>
    <property type="project" value="TreeGrafter"/>
</dbReference>
<dbReference type="PROSITE" id="PS51321">
    <property type="entry name" value="TFIIS_CENTRAL"/>
    <property type="match status" value="1"/>
</dbReference>
<feature type="compositionally biased region" description="Low complexity" evidence="6">
    <location>
        <begin position="717"/>
        <end position="729"/>
    </location>
</feature>
<feature type="compositionally biased region" description="Basic and acidic residues" evidence="6">
    <location>
        <begin position="2374"/>
        <end position="2392"/>
    </location>
</feature>
<dbReference type="Proteomes" id="UP000261340">
    <property type="component" value="Unplaced"/>
</dbReference>
<dbReference type="SMART" id="SM00510">
    <property type="entry name" value="TFS2M"/>
    <property type="match status" value="1"/>
</dbReference>
<feature type="compositionally biased region" description="Acidic residues" evidence="6">
    <location>
        <begin position="220"/>
        <end position="229"/>
    </location>
</feature>
<dbReference type="PROSITE" id="PS01359">
    <property type="entry name" value="ZF_PHD_1"/>
    <property type="match status" value="1"/>
</dbReference>
<feature type="region of interest" description="Disordered" evidence="6">
    <location>
        <begin position="1140"/>
        <end position="1163"/>
    </location>
</feature>
<dbReference type="Pfam" id="PF00628">
    <property type="entry name" value="PHD"/>
    <property type="match status" value="1"/>
</dbReference>
<feature type="compositionally biased region" description="Basic and acidic residues" evidence="6">
    <location>
        <begin position="2952"/>
        <end position="2968"/>
    </location>
</feature>
<dbReference type="STRING" id="61819.ENSACIP00000000007"/>
<dbReference type="GeneTree" id="ENSGT00940000155532"/>
<name>A0A3Q0QPE3_AMPCI</name>
<feature type="region of interest" description="Disordered" evidence="6">
    <location>
        <begin position="1086"/>
        <end position="1118"/>
    </location>
</feature>
<accession>A0A3Q0QPE3</accession>
<feature type="compositionally biased region" description="Basic and acidic residues" evidence="6">
    <location>
        <begin position="19"/>
        <end position="29"/>
    </location>
</feature>
<dbReference type="Pfam" id="PF07744">
    <property type="entry name" value="SPOC"/>
    <property type="match status" value="1"/>
</dbReference>
<dbReference type="GO" id="GO:0006351">
    <property type="term" value="P:DNA-templated transcription"/>
    <property type="evidence" value="ECO:0007669"/>
    <property type="project" value="InterPro"/>
</dbReference>
<feature type="compositionally biased region" description="Low complexity" evidence="6">
    <location>
        <begin position="1140"/>
        <end position="1161"/>
    </location>
</feature>
<feature type="domain" description="PHD-type" evidence="7">
    <location>
        <begin position="121"/>
        <end position="175"/>
    </location>
</feature>
<evidence type="ECO:0000256" key="4">
    <source>
        <dbReference type="PROSITE-ProRule" id="PRU00146"/>
    </source>
</evidence>
<evidence type="ECO:0000256" key="3">
    <source>
        <dbReference type="ARBA" id="ARBA00022833"/>
    </source>
</evidence>
<dbReference type="PANTHER" id="PTHR11477">
    <property type="entry name" value="TRANSCRIPTION FACTOR S-II ZINC FINGER DOMAIN-CONTAINING PROTEIN"/>
    <property type="match status" value="1"/>
</dbReference>
<feature type="region of interest" description="Disordered" evidence="6">
    <location>
        <begin position="378"/>
        <end position="459"/>
    </location>
</feature>
<dbReference type="Gene3D" id="3.30.40.10">
    <property type="entry name" value="Zinc/RING finger domain, C3HC4 (zinc finger)"/>
    <property type="match status" value="1"/>
</dbReference>
<keyword evidence="1" id="KW-0479">Metal-binding</keyword>
<dbReference type="CDD" id="cd15552">
    <property type="entry name" value="PHD_PHF3_like"/>
    <property type="match status" value="1"/>
</dbReference>
<feature type="compositionally biased region" description="Basic and acidic residues" evidence="6">
    <location>
        <begin position="2255"/>
        <end position="2269"/>
    </location>
</feature>
<feature type="region of interest" description="Disordered" evidence="6">
    <location>
        <begin position="208"/>
        <end position="239"/>
    </location>
</feature>
<evidence type="ECO:0000259" key="8">
    <source>
        <dbReference type="PROSITE" id="PS51321"/>
    </source>
</evidence>